<feature type="transmembrane region" description="Helical" evidence="7">
    <location>
        <begin position="155"/>
        <end position="176"/>
    </location>
</feature>
<comment type="similarity">
    <text evidence="2 7">Belongs to the DedA family.</text>
</comment>
<feature type="domain" description="VTT" evidence="8">
    <location>
        <begin position="48"/>
        <end position="173"/>
    </location>
</feature>
<keyword evidence="10" id="KW-1185">Reference proteome</keyword>
<gene>
    <name evidence="9" type="ORF">HYN51_07100</name>
</gene>
<organism evidence="9 10">
    <name type="scientific">Limnobaculum parvum</name>
    <dbReference type="NCBI Taxonomy" id="2172103"/>
    <lineage>
        <taxon>Bacteria</taxon>
        <taxon>Pseudomonadati</taxon>
        <taxon>Pseudomonadota</taxon>
        <taxon>Gammaproteobacteria</taxon>
        <taxon>Enterobacterales</taxon>
        <taxon>Budviciaceae</taxon>
        <taxon>Limnobaculum</taxon>
    </lineage>
</organism>
<dbReference type="OrthoDB" id="13976at2"/>
<dbReference type="PANTHER" id="PTHR30353">
    <property type="entry name" value="INNER MEMBRANE PROTEIN DEDA-RELATED"/>
    <property type="match status" value="1"/>
</dbReference>
<feature type="transmembrane region" description="Helical" evidence="7">
    <location>
        <begin position="68"/>
        <end position="88"/>
    </location>
</feature>
<keyword evidence="6 7" id="KW-0472">Membrane</keyword>
<keyword evidence="3 7" id="KW-1003">Cell membrane</keyword>
<keyword evidence="5 7" id="KW-1133">Transmembrane helix</keyword>
<dbReference type="GO" id="GO:0005886">
    <property type="term" value="C:plasma membrane"/>
    <property type="evidence" value="ECO:0007669"/>
    <property type="project" value="UniProtKB-SubCell"/>
</dbReference>
<evidence type="ECO:0000313" key="10">
    <source>
        <dbReference type="Proteomes" id="UP000244908"/>
    </source>
</evidence>
<dbReference type="EMBL" id="CP029185">
    <property type="protein sequence ID" value="AWH88344.1"/>
    <property type="molecule type" value="Genomic_DNA"/>
</dbReference>
<evidence type="ECO:0000256" key="1">
    <source>
        <dbReference type="ARBA" id="ARBA00004651"/>
    </source>
</evidence>
<evidence type="ECO:0000313" key="9">
    <source>
        <dbReference type="EMBL" id="AWH88344.1"/>
    </source>
</evidence>
<feature type="transmembrane region" description="Helical" evidence="7">
    <location>
        <begin position="45"/>
        <end position="62"/>
    </location>
</feature>
<evidence type="ECO:0000256" key="6">
    <source>
        <dbReference type="ARBA" id="ARBA00023136"/>
    </source>
</evidence>
<dbReference type="AlphaFoldDB" id="A0A2Y9TY71"/>
<evidence type="ECO:0000259" key="8">
    <source>
        <dbReference type="Pfam" id="PF09335"/>
    </source>
</evidence>
<evidence type="ECO:0000256" key="3">
    <source>
        <dbReference type="ARBA" id="ARBA00022475"/>
    </source>
</evidence>
<dbReference type="KEGG" id="lpv:HYN51_07100"/>
<dbReference type="RefSeq" id="WP_108900417.1">
    <property type="nucleotide sequence ID" value="NZ_CP029185.2"/>
</dbReference>
<evidence type="ECO:0000256" key="4">
    <source>
        <dbReference type="ARBA" id="ARBA00022692"/>
    </source>
</evidence>
<dbReference type="InterPro" id="IPR032816">
    <property type="entry name" value="VTT_dom"/>
</dbReference>
<feature type="transmembrane region" description="Helical" evidence="7">
    <location>
        <begin position="123"/>
        <end position="143"/>
    </location>
</feature>
<proteinExistence type="inferred from homology"/>
<name>A0A2Y9TY71_9GAMM</name>
<evidence type="ECO:0000256" key="2">
    <source>
        <dbReference type="ARBA" id="ARBA00010792"/>
    </source>
</evidence>
<dbReference type="PANTHER" id="PTHR30353:SF11">
    <property type="entry name" value="INNER MEMBRANE PROTEIN YQJA"/>
    <property type="match status" value="1"/>
</dbReference>
<sequence>MDVIHTLWQALWHHDIVMLTNPSLAWTLYGILFTILLLENGVLPAAFLPGDSLLLLVGVLVAKGAINYPLAIVILTAGASIGSWIGFLQGRWLGNTALVQNWLSHIPPHYHQRAHNLFHRHGLAALFIGRFLAFVRTLLPTLAGVSGLDSKRFQFFSWMSGFLWVIILTSLGYALGSTKIFDRYENELMKGLVLLPIVLLVAGLIGSIIVIWRKKRAHNANKSL</sequence>
<protein>
    <submittedName>
        <fullName evidence="9">DedA family protein</fullName>
    </submittedName>
</protein>
<dbReference type="InterPro" id="IPR032818">
    <property type="entry name" value="DedA-like"/>
</dbReference>
<keyword evidence="4 7" id="KW-0812">Transmembrane</keyword>
<accession>A0A2Y9TY71</accession>
<feature type="transmembrane region" description="Helical" evidence="7">
    <location>
        <begin position="188"/>
        <end position="212"/>
    </location>
</feature>
<comment type="subcellular location">
    <subcellularLocation>
        <location evidence="1 7">Cell membrane</location>
        <topology evidence="1 7">Multi-pass membrane protein</topology>
    </subcellularLocation>
</comment>
<evidence type="ECO:0000256" key="5">
    <source>
        <dbReference type="ARBA" id="ARBA00022989"/>
    </source>
</evidence>
<dbReference type="Proteomes" id="UP000244908">
    <property type="component" value="Chromosome"/>
</dbReference>
<dbReference type="Pfam" id="PF09335">
    <property type="entry name" value="VTT_dom"/>
    <property type="match status" value="1"/>
</dbReference>
<feature type="transmembrane region" description="Helical" evidence="7">
    <location>
        <begin position="16"/>
        <end position="38"/>
    </location>
</feature>
<evidence type="ECO:0000256" key="7">
    <source>
        <dbReference type="RuleBase" id="RU367016"/>
    </source>
</evidence>
<reference evidence="9 10" key="1">
    <citation type="journal article" date="2019" name="Int. J. Syst. Evol. Microbiol.">
        <title>Limnobaculum parvum gen. nov., sp. nov., isolated from a freshwater lake.</title>
        <authorList>
            <person name="Baek C."/>
            <person name="Shin S.K."/>
            <person name="Yi H."/>
        </authorList>
    </citation>
    <scope>NUCLEOTIDE SEQUENCE [LARGE SCALE GENOMIC DNA]</scope>
    <source>
        <strain evidence="9 10">HYN0051</strain>
    </source>
</reference>